<dbReference type="Gene3D" id="3.30.43.10">
    <property type="entry name" value="Uridine Diphospho-n-acetylenolpyruvylglucosamine Reductase, domain 2"/>
    <property type="match status" value="1"/>
</dbReference>
<dbReference type="InterPro" id="IPR016169">
    <property type="entry name" value="FAD-bd_PCMH_sub2"/>
</dbReference>
<dbReference type="Gene3D" id="3.30.465.10">
    <property type="match status" value="1"/>
</dbReference>
<proteinExistence type="predicted"/>
<evidence type="ECO:0000256" key="1">
    <source>
        <dbReference type="ARBA" id="ARBA00022630"/>
    </source>
</evidence>
<name>A0A211YSG2_9PROT</name>
<protein>
    <submittedName>
        <fullName evidence="5">Carbon monoxide dehydrogenase</fullName>
    </submittedName>
</protein>
<evidence type="ECO:0000259" key="4">
    <source>
        <dbReference type="PROSITE" id="PS51387"/>
    </source>
</evidence>
<dbReference type="Pfam" id="PF00941">
    <property type="entry name" value="FAD_binding_5"/>
    <property type="match status" value="1"/>
</dbReference>
<dbReference type="GO" id="GO:0016491">
    <property type="term" value="F:oxidoreductase activity"/>
    <property type="evidence" value="ECO:0007669"/>
    <property type="project" value="UniProtKB-KW"/>
</dbReference>
<gene>
    <name evidence="5" type="ORF">BWR60_35780</name>
</gene>
<evidence type="ECO:0000256" key="3">
    <source>
        <dbReference type="ARBA" id="ARBA00023002"/>
    </source>
</evidence>
<dbReference type="InterPro" id="IPR051312">
    <property type="entry name" value="Diverse_Substr_Oxidored"/>
</dbReference>
<dbReference type="SMART" id="SM01092">
    <property type="entry name" value="CO_deh_flav_C"/>
    <property type="match status" value="1"/>
</dbReference>
<dbReference type="Gene3D" id="3.30.390.50">
    <property type="entry name" value="CO dehydrogenase flavoprotein, C-terminal domain"/>
    <property type="match status" value="1"/>
</dbReference>
<dbReference type="InterPro" id="IPR005107">
    <property type="entry name" value="CO_DH_flav_C"/>
</dbReference>
<comment type="caution">
    <text evidence="5">The sequence shown here is derived from an EMBL/GenBank/DDBJ whole genome shotgun (WGS) entry which is preliminary data.</text>
</comment>
<dbReference type="RefSeq" id="WP_088158091.1">
    <property type="nucleotide sequence ID" value="NZ_NHON01000198.1"/>
</dbReference>
<dbReference type="InterPro" id="IPR002346">
    <property type="entry name" value="Mopterin_DH_FAD-bd"/>
</dbReference>
<sequence>MKPPAFDYVRAATLDEALAALAESGGDARVIAGGQSFMAMLNMRLARPAVLVDIMRIGALDRIEEAKGELVVGAGVRQAKLLASEGLSRRLPLVALALPWTGHVQTRSRGTVCGSVAHADPSAELPLALVALQGTVHLRSARARRRLPAEAFITGMMATARAEDELIEAVSFPLAAPGTGHAFREIARRHGDFAIVACGAVVSGRGIRLTVGGVADRPTARDWPLLEGSALDDALNAFAYELEARDDIHASARYRRDMVRRIGRAVIEEAARCRA</sequence>
<dbReference type="GO" id="GO:0071949">
    <property type="term" value="F:FAD binding"/>
    <property type="evidence" value="ECO:0007669"/>
    <property type="project" value="InterPro"/>
</dbReference>
<dbReference type="Proteomes" id="UP000196655">
    <property type="component" value="Unassembled WGS sequence"/>
</dbReference>
<keyword evidence="6" id="KW-1185">Reference proteome</keyword>
<dbReference type="InterPro" id="IPR036318">
    <property type="entry name" value="FAD-bd_PCMH-like_sf"/>
</dbReference>
<dbReference type="InterPro" id="IPR016167">
    <property type="entry name" value="FAD-bd_PCMH_sub1"/>
</dbReference>
<evidence type="ECO:0000313" key="6">
    <source>
        <dbReference type="Proteomes" id="UP000196655"/>
    </source>
</evidence>
<dbReference type="InterPro" id="IPR016166">
    <property type="entry name" value="FAD-bd_PCMH"/>
</dbReference>
<organism evidence="5 6">
    <name type="scientific">Inquilinus limosus</name>
    <dbReference type="NCBI Taxonomy" id="171674"/>
    <lineage>
        <taxon>Bacteria</taxon>
        <taxon>Pseudomonadati</taxon>
        <taxon>Pseudomonadota</taxon>
        <taxon>Alphaproteobacteria</taxon>
        <taxon>Rhodospirillales</taxon>
        <taxon>Rhodospirillaceae</taxon>
        <taxon>Inquilinus</taxon>
    </lineage>
</organism>
<evidence type="ECO:0000256" key="2">
    <source>
        <dbReference type="ARBA" id="ARBA00022827"/>
    </source>
</evidence>
<dbReference type="Pfam" id="PF03450">
    <property type="entry name" value="CO_deh_flav_C"/>
    <property type="match status" value="1"/>
</dbReference>
<keyword evidence="1" id="KW-0285">Flavoprotein</keyword>
<dbReference type="OrthoDB" id="9793944at2"/>
<keyword evidence="2" id="KW-0274">FAD</keyword>
<dbReference type="PANTHER" id="PTHR42659:SF2">
    <property type="entry name" value="XANTHINE DEHYDROGENASE SUBUNIT C-RELATED"/>
    <property type="match status" value="1"/>
</dbReference>
<dbReference type="SUPFAM" id="SSF55447">
    <property type="entry name" value="CO dehydrogenase flavoprotein C-terminal domain-like"/>
    <property type="match status" value="1"/>
</dbReference>
<keyword evidence="3" id="KW-0560">Oxidoreductase</keyword>
<feature type="domain" description="FAD-binding PCMH-type" evidence="4">
    <location>
        <begin position="1"/>
        <end position="177"/>
    </location>
</feature>
<dbReference type="AlphaFoldDB" id="A0A211YSG2"/>
<evidence type="ECO:0000313" key="5">
    <source>
        <dbReference type="EMBL" id="OWJ55871.1"/>
    </source>
</evidence>
<dbReference type="PROSITE" id="PS51387">
    <property type="entry name" value="FAD_PCMH"/>
    <property type="match status" value="1"/>
</dbReference>
<dbReference type="PANTHER" id="PTHR42659">
    <property type="entry name" value="XANTHINE DEHYDROGENASE SUBUNIT C-RELATED"/>
    <property type="match status" value="1"/>
</dbReference>
<dbReference type="SUPFAM" id="SSF56176">
    <property type="entry name" value="FAD-binding/transporter-associated domain-like"/>
    <property type="match status" value="1"/>
</dbReference>
<dbReference type="InterPro" id="IPR036683">
    <property type="entry name" value="CO_DH_flav_C_dom_sf"/>
</dbReference>
<reference evidence="6" key="1">
    <citation type="submission" date="2017-05" db="EMBL/GenBank/DDBJ databases">
        <authorList>
            <person name="Macchi M."/>
            <person name="Festa S."/>
            <person name="Coppotelli B.M."/>
            <person name="Morelli I.S."/>
        </authorList>
    </citation>
    <scope>NUCLEOTIDE SEQUENCE [LARGE SCALE GENOMIC DNA]</scope>
    <source>
        <strain evidence="6">I</strain>
    </source>
</reference>
<accession>A0A211YSG2</accession>
<dbReference type="EMBL" id="NHON01000198">
    <property type="protein sequence ID" value="OWJ55871.1"/>
    <property type="molecule type" value="Genomic_DNA"/>
</dbReference>